<accession>A0A644XL40</accession>
<dbReference type="AlphaFoldDB" id="A0A644XL40"/>
<reference evidence="1" key="1">
    <citation type="submission" date="2019-08" db="EMBL/GenBank/DDBJ databases">
        <authorList>
            <person name="Kucharzyk K."/>
            <person name="Murdoch R.W."/>
            <person name="Higgins S."/>
            <person name="Loffler F."/>
        </authorList>
    </citation>
    <scope>NUCLEOTIDE SEQUENCE</scope>
</reference>
<dbReference type="EMBL" id="VSSQ01002362">
    <property type="protein sequence ID" value="MPM14953.1"/>
    <property type="molecule type" value="Genomic_DNA"/>
</dbReference>
<protein>
    <submittedName>
        <fullName evidence="1">Uncharacterized protein</fullName>
    </submittedName>
</protein>
<comment type="caution">
    <text evidence="1">The sequence shown here is derived from an EMBL/GenBank/DDBJ whole genome shotgun (WGS) entry which is preliminary data.</text>
</comment>
<gene>
    <name evidence="1" type="ORF">SDC9_61317</name>
</gene>
<name>A0A644XL40_9ZZZZ</name>
<sequence length="294" mass="29716">MDAGQTVHIRPGFGQAAHADFHQMPGGAVDGVGAPVVAVVGHDLRRTAVAVDDLGVVTCGQLGSERRGFVVKAPGARLRGIGLGHGEGVQDIGCGIVAIVVGRVCGEGHLAAVYIDDGVAGDLVLHGHLGGQRQNALEISGRTGQAVGQIGVACIGLVIEAGAAENVVILETRAGVAGHIDGARGIGQAARVVRDPLAAVHGVGPGVDMIVARQDKVHAKLVHQLLKARLDIVLDVRVGNMLGHGFGGLVVLDEQPLVTGVSRHGGLQCAAEGLDVGCGLRYAGGIVGVVEDHE</sequence>
<evidence type="ECO:0000313" key="1">
    <source>
        <dbReference type="EMBL" id="MPM14953.1"/>
    </source>
</evidence>
<proteinExistence type="predicted"/>
<organism evidence="1">
    <name type="scientific">bioreactor metagenome</name>
    <dbReference type="NCBI Taxonomy" id="1076179"/>
    <lineage>
        <taxon>unclassified sequences</taxon>
        <taxon>metagenomes</taxon>
        <taxon>ecological metagenomes</taxon>
    </lineage>
</organism>